<comment type="similarity">
    <text evidence="4">Belongs to the BPG-independent phosphoglycerate mutase family. A-PGAM subfamily.</text>
</comment>
<evidence type="ECO:0000256" key="1">
    <source>
        <dbReference type="ARBA" id="ARBA00000370"/>
    </source>
</evidence>
<dbReference type="InterPro" id="IPR004456">
    <property type="entry name" value="Pglycerate_mutase_ApgM"/>
</dbReference>
<organism evidence="7">
    <name type="scientific">groundwater metagenome</name>
    <dbReference type="NCBI Taxonomy" id="717931"/>
    <lineage>
        <taxon>unclassified sequences</taxon>
        <taxon>metagenomes</taxon>
        <taxon>ecological metagenomes</taxon>
    </lineage>
</organism>
<dbReference type="Pfam" id="PF01676">
    <property type="entry name" value="Metalloenzyme"/>
    <property type="match status" value="1"/>
</dbReference>
<dbReference type="PANTHER" id="PTHR31209:SF0">
    <property type="entry name" value="METALLOENZYME DOMAIN-CONTAINING PROTEIN"/>
    <property type="match status" value="1"/>
</dbReference>
<evidence type="ECO:0000256" key="2">
    <source>
        <dbReference type="ARBA" id="ARBA00002315"/>
    </source>
</evidence>
<keyword evidence="7" id="KW-0413">Isomerase</keyword>
<reference evidence="7" key="1">
    <citation type="submission" date="2014-09" db="EMBL/GenBank/DDBJ databases">
        <authorList>
            <person name="Probst J Alexander"/>
        </authorList>
    </citation>
    <scope>NUCLEOTIDE SEQUENCE</scope>
</reference>
<dbReference type="GO" id="GO:0006096">
    <property type="term" value="P:glycolytic process"/>
    <property type="evidence" value="ECO:0007669"/>
    <property type="project" value="UniProtKB-KW"/>
</dbReference>
<comment type="pathway">
    <text evidence="3">Carbohydrate degradation.</text>
</comment>
<evidence type="ECO:0000256" key="4">
    <source>
        <dbReference type="ARBA" id="ARBA00005524"/>
    </source>
</evidence>
<dbReference type="GO" id="GO:0004619">
    <property type="term" value="F:phosphoglycerate mutase activity"/>
    <property type="evidence" value="ECO:0007669"/>
    <property type="project" value="UniProtKB-EC"/>
</dbReference>
<dbReference type="EMBL" id="CCXY01000208">
    <property type="protein sequence ID" value="CEG12883.1"/>
    <property type="molecule type" value="Genomic_DNA"/>
</dbReference>
<evidence type="ECO:0000256" key="3">
    <source>
        <dbReference type="ARBA" id="ARBA00004921"/>
    </source>
</evidence>
<evidence type="ECO:0000313" key="7">
    <source>
        <dbReference type="EMBL" id="CEG12883.1"/>
    </source>
</evidence>
<evidence type="ECO:0000259" key="6">
    <source>
        <dbReference type="Pfam" id="PF01676"/>
    </source>
</evidence>
<sequence length="91" mass="9869">MIERIDMFIKKLLDENLNATLALTADHTTSVTVREHSGDPVPLAILGDVRTDEISKFSERECAKGGLGVIKGTDLLNILMDLSGRGKKFGA</sequence>
<comment type="function">
    <text evidence="2">Catalyzes the interconversion of 2-phosphoglycerate and 3-phosphoglycerate.</text>
</comment>
<dbReference type="Gene3D" id="3.40.720.10">
    <property type="entry name" value="Alkaline Phosphatase, subunit A"/>
    <property type="match status" value="1"/>
</dbReference>
<proteinExistence type="inferred from homology"/>
<comment type="catalytic activity">
    <reaction evidence="1">
        <text>(2R)-2-phosphoglycerate = (2R)-3-phosphoglycerate</text>
        <dbReference type="Rhea" id="RHEA:15901"/>
        <dbReference type="ChEBI" id="CHEBI:58272"/>
        <dbReference type="ChEBI" id="CHEBI:58289"/>
        <dbReference type="EC" id="5.4.2.12"/>
    </reaction>
</comment>
<dbReference type="InterPro" id="IPR006124">
    <property type="entry name" value="Metalloenzyme"/>
</dbReference>
<gene>
    <name evidence="7" type="ORF">MSIBF_A2860003</name>
</gene>
<dbReference type="InterPro" id="IPR017850">
    <property type="entry name" value="Alkaline_phosphatase_core_sf"/>
</dbReference>
<dbReference type="PANTHER" id="PTHR31209">
    <property type="entry name" value="COFACTOR-INDEPENDENT PHOSPHOGLYCERATE MUTASE"/>
    <property type="match status" value="1"/>
</dbReference>
<evidence type="ECO:0000256" key="5">
    <source>
        <dbReference type="ARBA" id="ARBA00023152"/>
    </source>
</evidence>
<keyword evidence="5" id="KW-0324">Glycolysis</keyword>
<protein>
    <submittedName>
        <fullName evidence="7">2,3-bisphosphoglycerate-independent phosphoglycerate mutase</fullName>
        <ecNumber evidence="7">5.4.2.-</ecNumber>
    </submittedName>
</protein>
<dbReference type="SUPFAM" id="SSF53649">
    <property type="entry name" value="Alkaline phosphatase-like"/>
    <property type="match status" value="1"/>
</dbReference>
<feature type="domain" description="Metalloenzyme" evidence="6">
    <location>
        <begin position="2"/>
        <end position="81"/>
    </location>
</feature>
<dbReference type="GO" id="GO:0046872">
    <property type="term" value="F:metal ion binding"/>
    <property type="evidence" value="ECO:0007669"/>
    <property type="project" value="InterPro"/>
</dbReference>
<dbReference type="AlphaFoldDB" id="A0A098EA55"/>
<accession>A0A098EA55</accession>
<dbReference type="EC" id="5.4.2.-" evidence="7"/>
<name>A0A098EA55_9ZZZZ</name>